<dbReference type="Gene3D" id="3.90.76.10">
    <property type="entry name" value="Dipeptide-binding Protein, Domain 1"/>
    <property type="match status" value="1"/>
</dbReference>
<dbReference type="CDD" id="cd00995">
    <property type="entry name" value="PBP2_NikA_DppA_OppA_like"/>
    <property type="match status" value="1"/>
</dbReference>
<comment type="similarity">
    <text evidence="1">Belongs to the bacterial solute-binding protein 5 family.</text>
</comment>
<keyword evidence="8" id="KW-1185">Reference proteome</keyword>
<evidence type="ECO:0000256" key="3">
    <source>
        <dbReference type="ARBA" id="ARBA00022729"/>
    </source>
</evidence>
<dbReference type="Gene3D" id="3.10.105.10">
    <property type="entry name" value="Dipeptide-binding Protein, Domain 3"/>
    <property type="match status" value="1"/>
</dbReference>
<dbReference type="Pfam" id="PF00496">
    <property type="entry name" value="SBP_bac_5"/>
    <property type="match status" value="1"/>
</dbReference>
<dbReference type="PANTHER" id="PTHR30290:SF9">
    <property type="entry name" value="OLIGOPEPTIDE-BINDING PROTEIN APPA"/>
    <property type="match status" value="1"/>
</dbReference>
<keyword evidence="2" id="KW-0813">Transport</keyword>
<accession>A0ABS9TD52</accession>
<evidence type="ECO:0000256" key="5">
    <source>
        <dbReference type="SAM" id="SignalP"/>
    </source>
</evidence>
<dbReference type="InterPro" id="IPR000914">
    <property type="entry name" value="SBP_5_dom"/>
</dbReference>
<dbReference type="RefSeq" id="WP_241036501.1">
    <property type="nucleotide sequence ID" value="NZ_BAAAJF010000002.1"/>
</dbReference>
<evidence type="ECO:0000256" key="2">
    <source>
        <dbReference type="ARBA" id="ARBA00022448"/>
    </source>
</evidence>
<dbReference type="EMBL" id="JAKXMK010000009">
    <property type="protein sequence ID" value="MCH6166471.1"/>
    <property type="molecule type" value="Genomic_DNA"/>
</dbReference>
<dbReference type="SUPFAM" id="SSF53850">
    <property type="entry name" value="Periplasmic binding protein-like II"/>
    <property type="match status" value="1"/>
</dbReference>
<reference evidence="7 8" key="1">
    <citation type="submission" date="2022-03" db="EMBL/GenBank/DDBJ databases">
        <title>Pseudonocardia alaer sp. nov., a novel actinomycete isolated from reed forest soil.</title>
        <authorList>
            <person name="Wang L."/>
        </authorList>
    </citation>
    <scope>NUCLEOTIDE SEQUENCE [LARGE SCALE GENOMIC DNA]</scope>
    <source>
        <strain evidence="7 8">Y-16303</strain>
    </source>
</reference>
<evidence type="ECO:0000256" key="1">
    <source>
        <dbReference type="ARBA" id="ARBA00005695"/>
    </source>
</evidence>
<dbReference type="PIRSF" id="PIRSF002741">
    <property type="entry name" value="MppA"/>
    <property type="match status" value="1"/>
</dbReference>
<evidence type="ECO:0000313" key="7">
    <source>
        <dbReference type="EMBL" id="MCH6166471.1"/>
    </source>
</evidence>
<feature type="signal peptide" evidence="5">
    <location>
        <begin position="1"/>
        <end position="24"/>
    </location>
</feature>
<evidence type="ECO:0000313" key="8">
    <source>
        <dbReference type="Proteomes" id="UP001299970"/>
    </source>
</evidence>
<organism evidence="7 8">
    <name type="scientific">Pseudonocardia alaniniphila</name>
    <dbReference type="NCBI Taxonomy" id="75291"/>
    <lineage>
        <taxon>Bacteria</taxon>
        <taxon>Bacillati</taxon>
        <taxon>Actinomycetota</taxon>
        <taxon>Actinomycetes</taxon>
        <taxon>Pseudonocardiales</taxon>
        <taxon>Pseudonocardiaceae</taxon>
        <taxon>Pseudonocardia</taxon>
    </lineage>
</organism>
<comment type="caution">
    <text evidence="7">The sequence shown here is derived from an EMBL/GenBank/DDBJ whole genome shotgun (WGS) entry which is preliminary data.</text>
</comment>
<evidence type="ECO:0000259" key="6">
    <source>
        <dbReference type="Pfam" id="PF00496"/>
    </source>
</evidence>
<keyword evidence="3 5" id="KW-0732">Signal</keyword>
<name>A0ABS9TD52_9PSEU</name>
<gene>
    <name evidence="7" type="ORF">MMF94_12335</name>
</gene>
<dbReference type="InterPro" id="IPR030678">
    <property type="entry name" value="Peptide/Ni-bd"/>
</dbReference>
<dbReference type="PANTHER" id="PTHR30290">
    <property type="entry name" value="PERIPLASMIC BINDING COMPONENT OF ABC TRANSPORTER"/>
    <property type="match status" value="1"/>
</dbReference>
<dbReference type="PROSITE" id="PS51257">
    <property type="entry name" value="PROKAR_LIPOPROTEIN"/>
    <property type="match status" value="1"/>
</dbReference>
<sequence>MRTKPRRSLAALGLLLALALVATACGSDLGTQVTSAAGLDTSKPFGGDPATEGTPQRGGTLIVGMYTEARSFDPTIGSNLMASAIYDSLLKMDSKGVPQPLLAESMTTPDEGTTWVLKLRPGVTFQDGTPLDADAVLFNVARQRDIPTALGHLYTEPIDTMTATDNLTVTFTLKRPTGSFPVSFALPFSSGNLGTIASPAAVQKWGEDYGRHPVGAGPFSFVDWIPNNKITVKRFDNYWDKGKPYLDGIEFRPLPDTDSRYVSVVNGDIDLDIGGFFSEVSRSSANKDLVTYYGAGGDGQFLYFNLTKAPLDDRRVREALIRAIDPKALNATQYDNAGQLASTAFAEGDQYYSQKAADSYPKFDVEKAKQLIADYKATGGNPDFTFNTGNSPDDHQMAQFLQAQWAAIGVNVTLQFDDISTFIGPVVQGTQFGTATWISGPYENPFPFMFNQFYTGGINNYGKYSNPQVDAALDEAKSSTDPAVQVAAYQKAQELINADLPVLWLSRAAKAAIAQPDVKGVSRYLSSELFWAGTWKSSTP</sequence>
<evidence type="ECO:0000256" key="4">
    <source>
        <dbReference type="SAM" id="MobiDB-lite"/>
    </source>
</evidence>
<feature type="domain" description="Solute-binding protein family 5" evidence="6">
    <location>
        <begin position="98"/>
        <end position="459"/>
    </location>
</feature>
<proteinExistence type="inferred from homology"/>
<feature type="region of interest" description="Disordered" evidence="4">
    <location>
        <begin position="37"/>
        <end position="58"/>
    </location>
</feature>
<feature type="chain" id="PRO_5045169312" evidence="5">
    <location>
        <begin position="25"/>
        <end position="540"/>
    </location>
</feature>
<dbReference type="Proteomes" id="UP001299970">
    <property type="component" value="Unassembled WGS sequence"/>
</dbReference>
<protein>
    <submittedName>
        <fullName evidence="7">ABC transporter substrate-binding protein</fullName>
    </submittedName>
</protein>
<dbReference type="Gene3D" id="3.40.190.10">
    <property type="entry name" value="Periplasmic binding protein-like II"/>
    <property type="match status" value="1"/>
</dbReference>
<dbReference type="InterPro" id="IPR039424">
    <property type="entry name" value="SBP_5"/>
</dbReference>